<evidence type="ECO:0000256" key="7">
    <source>
        <dbReference type="RuleBase" id="RU365103"/>
    </source>
</evidence>
<keyword evidence="10" id="KW-1185">Reference proteome</keyword>
<dbReference type="RefSeq" id="WP_168550936.1">
    <property type="nucleotide sequence ID" value="NZ_JAAWWL010000001.1"/>
</dbReference>
<dbReference type="InterPro" id="IPR007507">
    <property type="entry name" value="Glycos_transf_N"/>
</dbReference>
<comment type="pathway">
    <text evidence="1 7">Bacterial outer membrane biogenesis; LPS core biosynthesis.</text>
</comment>
<dbReference type="Proteomes" id="UP000718451">
    <property type="component" value="Unassembled WGS sequence"/>
</dbReference>
<comment type="similarity">
    <text evidence="7">Belongs to the glycosyltransferase group 1 family.</text>
</comment>
<evidence type="ECO:0000256" key="2">
    <source>
        <dbReference type="ARBA" id="ARBA00012621"/>
    </source>
</evidence>
<comment type="catalytic activity">
    <reaction evidence="6 7">
        <text>lipid IVA (E. coli) + CMP-3-deoxy-beta-D-manno-octulosonate = alpha-Kdo-(2-&gt;6)-lipid IVA (E. coli) + CMP + H(+)</text>
        <dbReference type="Rhea" id="RHEA:28066"/>
        <dbReference type="ChEBI" id="CHEBI:15378"/>
        <dbReference type="ChEBI" id="CHEBI:58603"/>
        <dbReference type="ChEBI" id="CHEBI:60364"/>
        <dbReference type="ChEBI" id="CHEBI:60377"/>
        <dbReference type="ChEBI" id="CHEBI:85987"/>
        <dbReference type="EC" id="2.4.99.12"/>
    </reaction>
</comment>
<evidence type="ECO:0000256" key="6">
    <source>
        <dbReference type="ARBA" id="ARBA00049183"/>
    </source>
</evidence>
<dbReference type="InterPro" id="IPR038107">
    <property type="entry name" value="Glycos_transf_N_sf"/>
</dbReference>
<comment type="function">
    <text evidence="7">Involved in lipopolysaccharide (LPS) biosynthesis. Catalyzes the transfer of 3-deoxy-D-manno-octulosonate (Kdo) residue(s) from CMP-Kdo to lipid IV(A), the tetraacyldisaccharide-1,4'-bisphosphate precursor of lipid A.</text>
</comment>
<dbReference type="Pfam" id="PF04413">
    <property type="entry name" value="Glycos_transf_N"/>
    <property type="match status" value="1"/>
</dbReference>
<organism evidence="9 10">
    <name type="scientific">Croceivirga thetidis</name>
    <dbReference type="NCBI Taxonomy" id="2721623"/>
    <lineage>
        <taxon>Bacteria</taxon>
        <taxon>Pseudomonadati</taxon>
        <taxon>Bacteroidota</taxon>
        <taxon>Flavobacteriia</taxon>
        <taxon>Flavobacteriales</taxon>
        <taxon>Flavobacteriaceae</taxon>
        <taxon>Croceivirga</taxon>
    </lineage>
</organism>
<evidence type="ECO:0000256" key="4">
    <source>
        <dbReference type="ARBA" id="ARBA00022679"/>
    </source>
</evidence>
<evidence type="ECO:0000256" key="5">
    <source>
        <dbReference type="ARBA" id="ARBA00031445"/>
    </source>
</evidence>
<dbReference type="Gene3D" id="3.40.50.11720">
    <property type="entry name" value="3-Deoxy-D-manno-octulosonic-acid transferase, N-terminal domain"/>
    <property type="match status" value="1"/>
</dbReference>
<dbReference type="EMBL" id="JAAWWL010000001">
    <property type="protein sequence ID" value="NKI30698.1"/>
    <property type="molecule type" value="Genomic_DNA"/>
</dbReference>
<dbReference type="InterPro" id="IPR039901">
    <property type="entry name" value="Kdotransferase"/>
</dbReference>
<keyword evidence="7" id="KW-0448">Lipopolysaccharide biosynthesis</keyword>
<evidence type="ECO:0000256" key="1">
    <source>
        <dbReference type="ARBA" id="ARBA00004713"/>
    </source>
</evidence>
<accession>A0ABX1GLC2</accession>
<sequence>MNTIYSFFISITGMVLKVLAPINSKLKLFVTGRKLVFDFLTENFQHSDRTIWLHAASLGEFEQGLPVLETVKRYYPSHKILLTFFSPSGYEVKKDSKVADVISYLPLDTVQNAKRFLAITCPELAIFVKYEIWPNFLNELEKQKIPTLLISAIFKQNQIYFKIYGIFLRNSLRRFSKIFVQNEESKMLLETIGYRNTEVSGDTRFDRVVEILEGDNHLEHIERFKGNQKCIVAGSSWVEDEAILLEYINSSDSGKFIIAPHTIKAENISKLMASITKKTALYSNRKNEDFSNFDVLIIDNIGLLTKIYSYADIAYVGGGFKTGLHNTLEPAVFGIPVIIGPNYTGFAEAEMLVKKGGLFPIRNKEDLKILLDEFLTNDALRLNKGTINSEFVQQNRGATKTILAHINYILPN</sequence>
<feature type="domain" description="3-deoxy-D-manno-octulosonic-acid transferase N-terminal" evidence="8">
    <location>
        <begin position="45"/>
        <end position="206"/>
    </location>
</feature>
<evidence type="ECO:0000259" key="8">
    <source>
        <dbReference type="Pfam" id="PF04413"/>
    </source>
</evidence>
<comment type="subcellular location">
    <subcellularLocation>
        <location evidence="7">Cell membrane</location>
    </subcellularLocation>
</comment>
<dbReference type="PANTHER" id="PTHR42755">
    <property type="entry name" value="3-DEOXY-MANNO-OCTULOSONATE CYTIDYLYLTRANSFERASE"/>
    <property type="match status" value="1"/>
</dbReference>
<dbReference type="GO" id="GO:0016740">
    <property type="term" value="F:transferase activity"/>
    <property type="evidence" value="ECO:0007669"/>
    <property type="project" value="UniProtKB-KW"/>
</dbReference>
<name>A0ABX1GLC2_9FLAO</name>
<evidence type="ECO:0000256" key="3">
    <source>
        <dbReference type="ARBA" id="ARBA00019077"/>
    </source>
</evidence>
<keyword evidence="4 7" id="KW-0808">Transferase</keyword>
<protein>
    <recommendedName>
        <fullName evidence="3 7">3-deoxy-D-manno-octulosonic acid transferase</fullName>
        <shortName evidence="7">Kdo transferase</shortName>
        <ecNumber evidence="2 7">2.4.99.12</ecNumber>
    </recommendedName>
    <alternativeName>
        <fullName evidence="5 7">Lipid IV(A) 3-deoxy-D-manno-octulosonic acid transferase</fullName>
    </alternativeName>
</protein>
<proteinExistence type="inferred from homology"/>
<keyword evidence="7" id="KW-0472">Membrane</keyword>
<evidence type="ECO:0000313" key="9">
    <source>
        <dbReference type="EMBL" id="NKI30698.1"/>
    </source>
</evidence>
<evidence type="ECO:0000313" key="10">
    <source>
        <dbReference type="Proteomes" id="UP000718451"/>
    </source>
</evidence>
<keyword evidence="7" id="KW-1003">Cell membrane</keyword>
<comment type="caution">
    <text evidence="9">The sequence shown here is derived from an EMBL/GenBank/DDBJ whole genome shotgun (WGS) entry which is preliminary data.</text>
</comment>
<dbReference type="EC" id="2.4.99.12" evidence="2 7"/>
<dbReference type="Gene3D" id="3.40.50.2000">
    <property type="entry name" value="Glycogen Phosphorylase B"/>
    <property type="match status" value="1"/>
</dbReference>
<dbReference type="PANTHER" id="PTHR42755:SF1">
    <property type="entry name" value="3-DEOXY-D-MANNO-OCTULOSONIC ACID TRANSFERASE, MITOCHONDRIAL-RELATED"/>
    <property type="match status" value="1"/>
</dbReference>
<reference evidence="9 10" key="1">
    <citation type="submission" date="2020-04" db="EMBL/GenBank/DDBJ databases">
        <authorList>
            <person name="Yoon J."/>
        </authorList>
    </citation>
    <scope>NUCLEOTIDE SEQUENCE [LARGE SCALE GENOMIC DNA]</scope>
    <source>
        <strain evidence="9 10">DJ-13</strain>
    </source>
</reference>
<gene>
    <name evidence="9" type="ORF">HCU67_01990</name>
</gene>